<proteinExistence type="predicted"/>
<reference evidence="2" key="1">
    <citation type="journal article" date="2019" name="Int. J. Syst. Evol. Microbiol.">
        <title>The Global Catalogue of Microorganisms (GCM) 10K type strain sequencing project: providing services to taxonomists for standard genome sequencing and annotation.</title>
        <authorList>
            <consortium name="The Broad Institute Genomics Platform"/>
            <consortium name="The Broad Institute Genome Sequencing Center for Infectious Disease"/>
            <person name="Wu L."/>
            <person name="Ma J."/>
        </authorList>
    </citation>
    <scope>NUCLEOTIDE SEQUENCE [LARGE SCALE GENOMIC DNA]</scope>
    <source>
        <strain evidence="2">CCUG 62793</strain>
    </source>
</reference>
<sequence>MKFRFFAIRQFEGSALQRFCERTTWVPHVLVLLSLLGCQAAPARVELQRVNVPVPVVCDEPVPERPAMPTEQLRPGATVDQFTQAAQAEIERREAYEIRLATALDNCRRPINPSRPAAGTTTESNP</sequence>
<organism evidence="1 2">
    <name type="scientific">Delftia deserti</name>
    <dbReference type="NCBI Taxonomy" id="1651218"/>
    <lineage>
        <taxon>Bacteria</taxon>
        <taxon>Pseudomonadati</taxon>
        <taxon>Pseudomonadota</taxon>
        <taxon>Betaproteobacteria</taxon>
        <taxon>Burkholderiales</taxon>
        <taxon>Comamonadaceae</taxon>
        <taxon>Delftia</taxon>
    </lineage>
</organism>
<keyword evidence="2" id="KW-1185">Reference proteome</keyword>
<evidence type="ECO:0000313" key="2">
    <source>
        <dbReference type="Proteomes" id="UP001597287"/>
    </source>
</evidence>
<gene>
    <name evidence="1" type="ORF">ACFSPV_22625</name>
</gene>
<accession>A0ABW5ETQ7</accession>
<dbReference type="Proteomes" id="UP001597287">
    <property type="component" value="Unassembled WGS sequence"/>
</dbReference>
<evidence type="ECO:0000313" key="1">
    <source>
        <dbReference type="EMBL" id="MFD2321495.1"/>
    </source>
</evidence>
<name>A0ABW5ETQ7_9BURK</name>
<comment type="caution">
    <text evidence="1">The sequence shown here is derived from an EMBL/GenBank/DDBJ whole genome shotgun (WGS) entry which is preliminary data.</text>
</comment>
<dbReference type="EMBL" id="JBHUIG010000028">
    <property type="protein sequence ID" value="MFD2321495.1"/>
    <property type="molecule type" value="Genomic_DNA"/>
</dbReference>
<dbReference type="RefSeq" id="WP_374623537.1">
    <property type="nucleotide sequence ID" value="NZ_JBHSIH010000001.1"/>
</dbReference>
<evidence type="ECO:0008006" key="3">
    <source>
        <dbReference type="Google" id="ProtNLM"/>
    </source>
</evidence>
<protein>
    <recommendedName>
        <fullName evidence="3">Lipoprotein</fullName>
    </recommendedName>
</protein>